<keyword evidence="4" id="KW-1185">Reference proteome</keyword>
<feature type="domain" description="Peptidoglycan beta-N-acetylmuramidase NamZ C-terminal" evidence="2">
    <location>
        <begin position="256"/>
        <end position="409"/>
    </location>
</feature>
<dbReference type="PANTHER" id="PTHR42915:SF1">
    <property type="entry name" value="PEPTIDOGLYCAN BETA-N-ACETYLMURAMIDASE NAMZ"/>
    <property type="match status" value="1"/>
</dbReference>
<dbReference type="PIRSF" id="PIRSF016719">
    <property type="entry name" value="UCP016719"/>
    <property type="match status" value="1"/>
</dbReference>
<proteinExistence type="predicted"/>
<dbReference type="Proteomes" id="UP001207918">
    <property type="component" value="Unassembled WGS sequence"/>
</dbReference>
<reference evidence="3 4" key="1">
    <citation type="submission" date="2021-03" db="EMBL/GenBank/DDBJ databases">
        <title>Aliifodinibius sp. nov., a new bacterium isolated from saline soil.</title>
        <authorList>
            <person name="Galisteo C."/>
            <person name="De La Haba R."/>
            <person name="Sanchez-Porro C."/>
            <person name="Ventosa A."/>
        </authorList>
    </citation>
    <scope>NUCLEOTIDE SEQUENCE [LARGE SCALE GENOMIC DNA]</scope>
    <source>
        <strain evidence="3 4">1BSP15-2V2</strain>
    </source>
</reference>
<dbReference type="Pfam" id="PF07075">
    <property type="entry name" value="NamZ_N"/>
    <property type="match status" value="1"/>
</dbReference>
<dbReference type="Pfam" id="PF20732">
    <property type="entry name" value="NamZ_C"/>
    <property type="match status" value="1"/>
</dbReference>
<dbReference type="RefSeq" id="WP_265766571.1">
    <property type="nucleotide sequence ID" value="NZ_JAGGJA010000008.1"/>
</dbReference>
<gene>
    <name evidence="3" type="ORF">J6I44_13010</name>
</gene>
<dbReference type="InterPro" id="IPR048502">
    <property type="entry name" value="NamZ_N"/>
</dbReference>
<evidence type="ECO:0000313" key="4">
    <source>
        <dbReference type="Proteomes" id="UP001207918"/>
    </source>
</evidence>
<evidence type="ECO:0000259" key="1">
    <source>
        <dbReference type="Pfam" id="PF07075"/>
    </source>
</evidence>
<dbReference type="PANTHER" id="PTHR42915">
    <property type="entry name" value="HYPOTHETICAL 460 KDA PROTEIN IN FEUA-SIGW INTERGENIC REGION [PRECURSOR]"/>
    <property type="match status" value="1"/>
</dbReference>
<protein>
    <submittedName>
        <fullName evidence="3">DUF1343 domain-containing protein</fullName>
    </submittedName>
</protein>
<evidence type="ECO:0000259" key="2">
    <source>
        <dbReference type="Pfam" id="PF20732"/>
    </source>
</evidence>
<dbReference type="EMBL" id="JAGGJA010000008">
    <property type="protein sequence ID" value="MCW9707781.1"/>
    <property type="molecule type" value="Genomic_DNA"/>
</dbReference>
<dbReference type="Gene3D" id="3.90.1150.140">
    <property type="match status" value="1"/>
</dbReference>
<dbReference type="Gene3D" id="3.40.50.12170">
    <property type="entry name" value="Uncharacterised protein PF07075, DUF1343"/>
    <property type="match status" value="1"/>
</dbReference>
<name>A0ABT3PPL4_9BACT</name>
<sequence>MYLRSFLLFLTVCTFACQSQTSIDRSKVKVGAEVLLDEHLDELKGKRVGLVMNPTARVDGVHMLDTLMASNVNVTALFAAEHGFRGDAGAGETIEDGVDQATGLPVYSLYGKTKKPTQKMLDEVDVLLFDMQDVGARFYTYNVTMGNVIEAAGQHGVPVWVLDRPNPAGGDYISGWMLEEEHRSFVGAYPIPMAHGMTLGELAKMMVGEQWIDYASDSTLKVISMQGWERSMKWPDTGLEWTPPSPNLPTFKHAFIYLGTVLFEGVNISEGRGTPDPFMNIGSPTSKLTTSHIAPLRRNFAGINVERVSFRPKSIPGKAPNPDFEGERCHGVELQITDVDQVDPVKFGTALLSAFLDATPDAELSDFIQKLSGIDKARLLQQLEDESYVEEWEQTAREFSEHRKPYLIYPK</sequence>
<accession>A0ABT3PPL4</accession>
<dbReference type="InterPro" id="IPR048503">
    <property type="entry name" value="NamZ_C"/>
</dbReference>
<evidence type="ECO:0000313" key="3">
    <source>
        <dbReference type="EMBL" id="MCW9707781.1"/>
    </source>
</evidence>
<organism evidence="3 4">
    <name type="scientific">Fodinibius salsisoli</name>
    <dbReference type="NCBI Taxonomy" id="2820877"/>
    <lineage>
        <taxon>Bacteria</taxon>
        <taxon>Pseudomonadati</taxon>
        <taxon>Balneolota</taxon>
        <taxon>Balneolia</taxon>
        <taxon>Balneolales</taxon>
        <taxon>Balneolaceae</taxon>
        <taxon>Fodinibius</taxon>
    </lineage>
</organism>
<dbReference type="InterPro" id="IPR008302">
    <property type="entry name" value="NamZ"/>
</dbReference>
<feature type="domain" description="Peptidoglycan beta-N-acetylmuramidase NamZ N-terminal" evidence="1">
    <location>
        <begin position="48"/>
        <end position="251"/>
    </location>
</feature>
<comment type="caution">
    <text evidence="3">The sequence shown here is derived from an EMBL/GenBank/DDBJ whole genome shotgun (WGS) entry which is preliminary data.</text>
</comment>